<accession>A0ABY7DXF1</accession>
<keyword evidence="2" id="KW-1185">Reference proteome</keyword>
<reference evidence="1" key="1">
    <citation type="submission" date="2022-11" db="EMBL/GenBank/DDBJ databases">
        <title>Centuries of genome instability and evolution in soft-shell clam transmissible cancer (bioRxiv).</title>
        <authorList>
            <person name="Hart S.F.M."/>
            <person name="Yonemitsu M.A."/>
            <person name="Giersch R.M."/>
            <person name="Beal B.F."/>
            <person name="Arriagada G."/>
            <person name="Davis B.W."/>
            <person name="Ostrander E.A."/>
            <person name="Goff S.P."/>
            <person name="Metzger M.J."/>
        </authorList>
    </citation>
    <scope>NUCLEOTIDE SEQUENCE</scope>
    <source>
        <strain evidence="1">MELC-2E11</strain>
        <tissue evidence="1">Siphon/mantle</tissue>
    </source>
</reference>
<evidence type="ECO:0000313" key="2">
    <source>
        <dbReference type="Proteomes" id="UP001164746"/>
    </source>
</evidence>
<protein>
    <recommendedName>
        <fullName evidence="3">Reverse transcriptase domain-containing protein</fullName>
    </recommendedName>
</protein>
<organism evidence="1 2">
    <name type="scientific">Mya arenaria</name>
    <name type="common">Soft-shell clam</name>
    <dbReference type="NCBI Taxonomy" id="6604"/>
    <lineage>
        <taxon>Eukaryota</taxon>
        <taxon>Metazoa</taxon>
        <taxon>Spiralia</taxon>
        <taxon>Lophotrochozoa</taxon>
        <taxon>Mollusca</taxon>
        <taxon>Bivalvia</taxon>
        <taxon>Autobranchia</taxon>
        <taxon>Heteroconchia</taxon>
        <taxon>Euheterodonta</taxon>
        <taxon>Imparidentia</taxon>
        <taxon>Neoheterodontei</taxon>
        <taxon>Myida</taxon>
        <taxon>Myoidea</taxon>
        <taxon>Myidae</taxon>
        <taxon>Mya</taxon>
    </lineage>
</organism>
<proteinExistence type="predicted"/>
<name>A0ABY7DXF1_MYAAR</name>
<dbReference type="EMBL" id="CP111015">
    <property type="protein sequence ID" value="WAR01689.1"/>
    <property type="molecule type" value="Genomic_DNA"/>
</dbReference>
<evidence type="ECO:0000313" key="1">
    <source>
        <dbReference type="EMBL" id="WAR01689.1"/>
    </source>
</evidence>
<dbReference type="Proteomes" id="UP001164746">
    <property type="component" value="Chromosome 4"/>
</dbReference>
<evidence type="ECO:0008006" key="3">
    <source>
        <dbReference type="Google" id="ProtNLM"/>
    </source>
</evidence>
<gene>
    <name evidence="1" type="ORF">MAR_008247</name>
</gene>
<sequence length="147" mass="16496">MGKTMSYFEASRTKVLSLMFVDAIATPTYNKSSARASILISPQRLISGLNLRPLRCVSGCEDGGPVPEGRAGTGGRTSLTPHTMMKHLEHHNNLTNAQHGFCKQRSFETQLTIEDLAKEQTNAFDKVRHLRLLRKFDYYSIWGTSHN</sequence>